<protein>
    <submittedName>
        <fullName evidence="5">Transcriptional regulator, Crp/Fnr family</fullName>
    </submittedName>
</protein>
<dbReference type="SUPFAM" id="SSF51206">
    <property type="entry name" value="cAMP-binding domain-like"/>
    <property type="match status" value="1"/>
</dbReference>
<dbReference type="GO" id="GO:0003677">
    <property type="term" value="F:DNA binding"/>
    <property type="evidence" value="ECO:0007669"/>
    <property type="project" value="UniProtKB-KW"/>
</dbReference>
<keyword evidence="1" id="KW-0805">Transcription regulation</keyword>
<dbReference type="SUPFAM" id="SSF46785">
    <property type="entry name" value="Winged helix' DNA-binding domain"/>
    <property type="match status" value="1"/>
</dbReference>
<dbReference type="EMBL" id="FOIM01000017">
    <property type="protein sequence ID" value="SET87014.1"/>
    <property type="molecule type" value="Genomic_DNA"/>
</dbReference>
<keyword evidence="2" id="KW-0238">DNA-binding</keyword>
<dbReference type="InterPro" id="IPR014710">
    <property type="entry name" value="RmlC-like_jellyroll"/>
</dbReference>
<gene>
    <name evidence="5" type="ORF">SAMN05216313_11790</name>
</gene>
<keyword evidence="3" id="KW-0804">Transcription</keyword>
<organism evidence="5 6">
    <name type="scientific">Enterocloster lavalensis</name>
    <dbReference type="NCBI Taxonomy" id="460384"/>
    <lineage>
        <taxon>Bacteria</taxon>
        <taxon>Bacillati</taxon>
        <taxon>Bacillota</taxon>
        <taxon>Clostridia</taxon>
        <taxon>Lachnospirales</taxon>
        <taxon>Lachnospiraceae</taxon>
        <taxon>Enterocloster</taxon>
    </lineage>
</organism>
<dbReference type="Proteomes" id="UP000198508">
    <property type="component" value="Unassembled WGS sequence"/>
</dbReference>
<dbReference type="PROSITE" id="PS50042">
    <property type="entry name" value="CNMP_BINDING_3"/>
    <property type="match status" value="1"/>
</dbReference>
<evidence type="ECO:0000256" key="2">
    <source>
        <dbReference type="ARBA" id="ARBA00023125"/>
    </source>
</evidence>
<dbReference type="Pfam" id="PF00027">
    <property type="entry name" value="cNMP_binding"/>
    <property type="match status" value="1"/>
</dbReference>
<evidence type="ECO:0000313" key="5">
    <source>
        <dbReference type="EMBL" id="SET87014.1"/>
    </source>
</evidence>
<reference evidence="6" key="1">
    <citation type="submission" date="2016-10" db="EMBL/GenBank/DDBJ databases">
        <authorList>
            <person name="Varghese N."/>
            <person name="Submissions S."/>
        </authorList>
    </citation>
    <scope>NUCLEOTIDE SEQUENCE [LARGE SCALE GENOMIC DNA]</scope>
    <source>
        <strain evidence="6">NLAE-zl-G277</strain>
    </source>
</reference>
<feature type="domain" description="Cyclic nucleotide-binding" evidence="4">
    <location>
        <begin position="29"/>
        <end position="130"/>
    </location>
</feature>
<dbReference type="InterPro" id="IPR036390">
    <property type="entry name" value="WH_DNA-bd_sf"/>
</dbReference>
<dbReference type="InterPro" id="IPR018490">
    <property type="entry name" value="cNMP-bd_dom_sf"/>
</dbReference>
<sequence length="225" mass="26273">MQLDKSSFTIPNKRNEALEELIRENSTCVTYPAKRVFLEPGMEPQGVYYIAEGRTRHYMMAGDGTEKILYTLSAGWFYGETPVSLQEPTGLFSKTEVKTQIYIIPLYTYEHLVDTNKMFRDAIMENILKKMLILRHEIENLTFNSCKDRLKRLFCSTADTDRLIDGGWYKLKVHYTQYELSTIIGGARVTISKLINELCDEGFIRMLNRNVQVNQEEYRKFMENS</sequence>
<evidence type="ECO:0000313" key="6">
    <source>
        <dbReference type="Proteomes" id="UP000198508"/>
    </source>
</evidence>
<dbReference type="Gene3D" id="2.60.120.10">
    <property type="entry name" value="Jelly Rolls"/>
    <property type="match status" value="1"/>
</dbReference>
<proteinExistence type="predicted"/>
<evidence type="ECO:0000259" key="4">
    <source>
        <dbReference type="PROSITE" id="PS50042"/>
    </source>
</evidence>
<dbReference type="InterPro" id="IPR012318">
    <property type="entry name" value="HTH_CRP"/>
</dbReference>
<accession>A0A1I0HUT4</accession>
<dbReference type="InterPro" id="IPR000595">
    <property type="entry name" value="cNMP-bd_dom"/>
</dbReference>
<dbReference type="RefSeq" id="WP_092365893.1">
    <property type="nucleotide sequence ID" value="NZ_CAKXUV010000007.1"/>
</dbReference>
<dbReference type="GO" id="GO:0006355">
    <property type="term" value="P:regulation of DNA-templated transcription"/>
    <property type="evidence" value="ECO:0007669"/>
    <property type="project" value="InterPro"/>
</dbReference>
<keyword evidence="6" id="KW-1185">Reference proteome</keyword>
<evidence type="ECO:0000256" key="1">
    <source>
        <dbReference type="ARBA" id="ARBA00023015"/>
    </source>
</evidence>
<name>A0A1I0HUT4_9FIRM</name>
<dbReference type="AlphaFoldDB" id="A0A1I0HUT4"/>
<evidence type="ECO:0000256" key="3">
    <source>
        <dbReference type="ARBA" id="ARBA00023163"/>
    </source>
</evidence>
<dbReference type="Pfam" id="PF13545">
    <property type="entry name" value="HTH_Crp_2"/>
    <property type="match status" value="1"/>
</dbReference>
<dbReference type="STRING" id="460384.SAMN05216313_11790"/>